<dbReference type="HOGENOM" id="CLU_2169794_0_0_7"/>
<dbReference type="InParanoid" id="Q2LS41"/>
<protein>
    <submittedName>
        <fullName evidence="2">Hypothetical cytosolic protein</fullName>
    </submittedName>
</protein>
<sequence>MAPEVASIRVVEGQFSYKRAYCQPSSLSPPRGATHRIFGGSYPAYAESPHADELTASSCSIRYNRGNRVKIIRDIIKRENGALPNWQPTQRHSLQGVRENNNSSSYRKLS</sequence>
<name>Q2LS41_SYNAS</name>
<evidence type="ECO:0000313" key="2">
    <source>
        <dbReference type="EMBL" id="ABC76897.1"/>
    </source>
</evidence>
<feature type="compositionally biased region" description="Polar residues" evidence="1">
    <location>
        <begin position="86"/>
        <end position="110"/>
    </location>
</feature>
<organism evidence="2 3">
    <name type="scientific">Syntrophus aciditrophicus (strain SB)</name>
    <dbReference type="NCBI Taxonomy" id="56780"/>
    <lineage>
        <taxon>Bacteria</taxon>
        <taxon>Pseudomonadati</taxon>
        <taxon>Thermodesulfobacteriota</taxon>
        <taxon>Syntrophia</taxon>
        <taxon>Syntrophales</taxon>
        <taxon>Syntrophaceae</taxon>
        <taxon>Syntrophus</taxon>
    </lineage>
</organism>
<dbReference type="KEGG" id="sat:SYN_01328"/>
<reference evidence="2 3" key="1">
    <citation type="journal article" date="2007" name="Proc. Natl. Acad. Sci. U.S.A.">
        <title>The genome of Syntrophus aciditrophicus: life at the thermodynamic limit of microbial growth.</title>
        <authorList>
            <person name="McInerney M.J."/>
            <person name="Rohlin L."/>
            <person name="Mouttaki H."/>
            <person name="Kim U."/>
            <person name="Krupp R.S."/>
            <person name="Rios-Hernandez L."/>
            <person name="Sieber J."/>
            <person name="Struchtemeyer C.G."/>
            <person name="Bhattacharyya A."/>
            <person name="Campbell J.W."/>
            <person name="Gunsalus R.P."/>
        </authorList>
    </citation>
    <scope>NUCLEOTIDE SEQUENCE [LARGE SCALE GENOMIC DNA]</scope>
    <source>
        <strain evidence="2 3">SB</strain>
    </source>
</reference>
<gene>
    <name evidence="2" type="ORF">SYN_01328</name>
</gene>
<evidence type="ECO:0000313" key="3">
    <source>
        <dbReference type="Proteomes" id="UP000001933"/>
    </source>
</evidence>
<proteinExistence type="predicted"/>
<dbReference type="EMBL" id="CP000252">
    <property type="protein sequence ID" value="ABC76897.1"/>
    <property type="molecule type" value="Genomic_DNA"/>
</dbReference>
<keyword evidence="3" id="KW-1185">Reference proteome</keyword>
<accession>Q2LS41</accession>
<feature type="region of interest" description="Disordered" evidence="1">
    <location>
        <begin position="82"/>
        <end position="110"/>
    </location>
</feature>
<evidence type="ECO:0000256" key="1">
    <source>
        <dbReference type="SAM" id="MobiDB-lite"/>
    </source>
</evidence>
<dbReference type="Proteomes" id="UP000001933">
    <property type="component" value="Chromosome"/>
</dbReference>
<dbReference type="AlphaFoldDB" id="Q2LS41"/>